<evidence type="ECO:0008006" key="4">
    <source>
        <dbReference type="Google" id="ProtNLM"/>
    </source>
</evidence>
<dbReference type="Proteomes" id="UP001529510">
    <property type="component" value="Unassembled WGS sequence"/>
</dbReference>
<keyword evidence="1" id="KW-0472">Membrane</keyword>
<accession>A0ABD0RYN7</accession>
<comment type="caution">
    <text evidence="2">The sequence shown here is derived from an EMBL/GenBank/DDBJ whole genome shotgun (WGS) entry which is preliminary data.</text>
</comment>
<feature type="non-terminal residue" evidence="2">
    <location>
        <position position="1"/>
    </location>
</feature>
<gene>
    <name evidence="2" type="ORF">M9458_001688</name>
</gene>
<evidence type="ECO:0000313" key="2">
    <source>
        <dbReference type="EMBL" id="KAL0203670.1"/>
    </source>
</evidence>
<protein>
    <recommendedName>
        <fullName evidence="4">Transmembrane 9 superfamily member</fullName>
    </recommendedName>
</protein>
<name>A0ABD0RYN7_CIRMR</name>
<feature type="transmembrane region" description="Helical" evidence="1">
    <location>
        <begin position="28"/>
        <end position="50"/>
    </location>
</feature>
<keyword evidence="1" id="KW-1133">Transmembrane helix</keyword>
<evidence type="ECO:0000313" key="3">
    <source>
        <dbReference type="Proteomes" id="UP001529510"/>
    </source>
</evidence>
<keyword evidence="1" id="KW-0812">Transmembrane</keyword>
<dbReference type="AlphaFoldDB" id="A0ABD0RYN7"/>
<proteinExistence type="predicted"/>
<keyword evidence="3" id="KW-1185">Reference proteome</keyword>
<feature type="non-terminal residue" evidence="2">
    <location>
        <position position="54"/>
    </location>
</feature>
<reference evidence="2 3" key="1">
    <citation type="submission" date="2024-05" db="EMBL/GenBank/DDBJ databases">
        <title>Genome sequencing and assembly of Indian major carp, Cirrhinus mrigala (Hamilton, 1822).</title>
        <authorList>
            <person name="Mohindra V."/>
            <person name="Chowdhury L.M."/>
            <person name="Lal K."/>
            <person name="Jena J.K."/>
        </authorList>
    </citation>
    <scope>NUCLEOTIDE SEQUENCE [LARGE SCALE GENOMIC DNA]</scope>
    <source>
        <strain evidence="2">CM1030</strain>
        <tissue evidence="2">Blood</tissue>
    </source>
</reference>
<evidence type="ECO:0000256" key="1">
    <source>
        <dbReference type="SAM" id="Phobius"/>
    </source>
</evidence>
<organism evidence="2 3">
    <name type="scientific">Cirrhinus mrigala</name>
    <name type="common">Mrigala</name>
    <dbReference type="NCBI Taxonomy" id="683832"/>
    <lineage>
        <taxon>Eukaryota</taxon>
        <taxon>Metazoa</taxon>
        <taxon>Chordata</taxon>
        <taxon>Craniata</taxon>
        <taxon>Vertebrata</taxon>
        <taxon>Euteleostomi</taxon>
        <taxon>Actinopterygii</taxon>
        <taxon>Neopterygii</taxon>
        <taxon>Teleostei</taxon>
        <taxon>Ostariophysi</taxon>
        <taxon>Cypriniformes</taxon>
        <taxon>Cyprinidae</taxon>
        <taxon>Labeoninae</taxon>
        <taxon>Labeonini</taxon>
        <taxon>Cirrhinus</taxon>
    </lineage>
</organism>
<sequence length="54" mass="6250">GFTAVYFLVYAIHYFFSKLQISGLASTILYFGYTMIMALIFFLFTGLYVCRVKV</sequence>
<dbReference type="EMBL" id="JAMKFB020000001">
    <property type="protein sequence ID" value="KAL0203670.1"/>
    <property type="molecule type" value="Genomic_DNA"/>
</dbReference>